<dbReference type="GO" id="GO:0005524">
    <property type="term" value="F:ATP binding"/>
    <property type="evidence" value="ECO:0007669"/>
    <property type="project" value="UniProtKB-KW"/>
</dbReference>
<accession>A0A497ERD2</accession>
<evidence type="ECO:0000256" key="7">
    <source>
        <dbReference type="ARBA" id="ARBA00023172"/>
    </source>
</evidence>
<dbReference type="PANTHER" id="PTHR19306">
    <property type="entry name" value="STRUCTURAL MAINTENANCE OF CHROMOSOMES 5,6 SMC5, SMC6"/>
    <property type="match status" value="1"/>
</dbReference>
<gene>
    <name evidence="9" type="ORF">DRJ33_07830</name>
</gene>
<protein>
    <recommendedName>
        <fullName evidence="11">RecF/RecN/SMC N-terminal domain-containing protein</fullName>
    </recommendedName>
</protein>
<dbReference type="GO" id="GO:0003684">
    <property type="term" value="F:damaged DNA binding"/>
    <property type="evidence" value="ECO:0007669"/>
    <property type="project" value="TreeGrafter"/>
</dbReference>
<sequence length="79" mass="8879">MKSPIRAVDEFDVHMDPANREAMMRMLLSHIEANKDVQFIVITPSQISVLSEKVNIIFVQNVQGRSEVIKAVSTAAQRV</sequence>
<evidence type="ECO:0000256" key="3">
    <source>
        <dbReference type="ARBA" id="ARBA00022741"/>
    </source>
</evidence>
<dbReference type="InterPro" id="IPR027417">
    <property type="entry name" value="P-loop_NTPase"/>
</dbReference>
<keyword evidence="7" id="KW-0233">DNA recombination</keyword>
<keyword evidence="8" id="KW-0234">DNA repair</keyword>
<dbReference type="SUPFAM" id="SSF52540">
    <property type="entry name" value="P-loop containing nucleoside triphosphate hydrolases"/>
    <property type="match status" value="1"/>
</dbReference>
<keyword evidence="6" id="KW-0175">Coiled coil</keyword>
<evidence type="ECO:0000313" key="9">
    <source>
        <dbReference type="EMBL" id="RLE49935.1"/>
    </source>
</evidence>
<keyword evidence="2" id="KW-0158">Chromosome</keyword>
<organism evidence="9 10">
    <name type="scientific">Thermoproteota archaeon</name>
    <dbReference type="NCBI Taxonomy" id="2056631"/>
    <lineage>
        <taxon>Archaea</taxon>
        <taxon>Thermoproteota</taxon>
    </lineage>
</organism>
<reference evidence="9 10" key="1">
    <citation type="submission" date="2018-06" db="EMBL/GenBank/DDBJ databases">
        <title>Extensive metabolic versatility and redundancy in microbially diverse, dynamic hydrothermal sediments.</title>
        <authorList>
            <person name="Dombrowski N."/>
            <person name="Teske A."/>
            <person name="Baker B.J."/>
        </authorList>
    </citation>
    <scope>NUCLEOTIDE SEQUENCE [LARGE SCALE GENOMIC DNA]</scope>
    <source>
        <strain evidence="9">B34_G17</strain>
    </source>
</reference>
<evidence type="ECO:0000256" key="2">
    <source>
        <dbReference type="ARBA" id="ARBA00022454"/>
    </source>
</evidence>
<keyword evidence="4" id="KW-0227">DNA damage</keyword>
<dbReference type="GO" id="GO:0000724">
    <property type="term" value="P:double-strand break repair via homologous recombination"/>
    <property type="evidence" value="ECO:0007669"/>
    <property type="project" value="TreeGrafter"/>
</dbReference>
<evidence type="ECO:0008006" key="11">
    <source>
        <dbReference type="Google" id="ProtNLM"/>
    </source>
</evidence>
<evidence type="ECO:0000256" key="5">
    <source>
        <dbReference type="ARBA" id="ARBA00022840"/>
    </source>
</evidence>
<comment type="caution">
    <text evidence="9">The sequence shown here is derived from an EMBL/GenBank/DDBJ whole genome shotgun (WGS) entry which is preliminary data.</text>
</comment>
<evidence type="ECO:0000256" key="1">
    <source>
        <dbReference type="ARBA" id="ARBA00004286"/>
    </source>
</evidence>
<evidence type="ECO:0000313" key="10">
    <source>
        <dbReference type="Proteomes" id="UP000272051"/>
    </source>
</evidence>
<keyword evidence="5" id="KW-0067">ATP-binding</keyword>
<evidence type="ECO:0000256" key="8">
    <source>
        <dbReference type="ARBA" id="ARBA00023204"/>
    </source>
</evidence>
<dbReference type="Proteomes" id="UP000272051">
    <property type="component" value="Unassembled WGS sequence"/>
</dbReference>
<evidence type="ECO:0000256" key="6">
    <source>
        <dbReference type="ARBA" id="ARBA00023054"/>
    </source>
</evidence>
<dbReference type="GO" id="GO:0003697">
    <property type="term" value="F:single-stranded DNA binding"/>
    <property type="evidence" value="ECO:0007669"/>
    <property type="project" value="TreeGrafter"/>
</dbReference>
<dbReference type="EMBL" id="QMQX01000189">
    <property type="protein sequence ID" value="RLE49935.1"/>
    <property type="molecule type" value="Genomic_DNA"/>
</dbReference>
<evidence type="ECO:0000256" key="4">
    <source>
        <dbReference type="ARBA" id="ARBA00022763"/>
    </source>
</evidence>
<dbReference type="GO" id="GO:0030915">
    <property type="term" value="C:Smc5-Smc6 complex"/>
    <property type="evidence" value="ECO:0007669"/>
    <property type="project" value="TreeGrafter"/>
</dbReference>
<proteinExistence type="predicted"/>
<dbReference type="PANTHER" id="PTHR19306:SF6">
    <property type="entry name" value="STRUCTURAL MAINTENANCE OF CHROMOSOMES PROTEIN 6"/>
    <property type="match status" value="1"/>
</dbReference>
<dbReference type="GO" id="GO:0035861">
    <property type="term" value="C:site of double-strand break"/>
    <property type="evidence" value="ECO:0007669"/>
    <property type="project" value="TreeGrafter"/>
</dbReference>
<comment type="subcellular location">
    <subcellularLocation>
        <location evidence="1">Chromosome</location>
    </subcellularLocation>
</comment>
<dbReference type="AlphaFoldDB" id="A0A497ERD2"/>
<dbReference type="Gene3D" id="3.40.50.300">
    <property type="entry name" value="P-loop containing nucleotide triphosphate hydrolases"/>
    <property type="match status" value="1"/>
</dbReference>
<name>A0A497ERD2_9CREN</name>
<keyword evidence="3" id="KW-0547">Nucleotide-binding</keyword>